<reference evidence="2" key="1">
    <citation type="submission" date="2023-07" db="EMBL/GenBank/DDBJ databases">
        <title>Substrates and metabolic shifts associated with increased methane emissions in unrestored hypersaline salterns.</title>
        <authorList>
            <person name="Bueno De Mesquita C.P."/>
            <person name="Tringe S.G."/>
        </authorList>
    </citation>
    <scope>NUCLEOTIDE SEQUENCE [LARGE SCALE GENOMIC DNA]</scope>
    <source>
        <strain evidence="2">I4</strain>
    </source>
</reference>
<evidence type="ECO:0000313" key="1">
    <source>
        <dbReference type="EMBL" id="MDT8880014.1"/>
    </source>
</evidence>
<keyword evidence="2" id="KW-1185">Reference proteome</keyword>
<accession>A0ABU3NFR4</accession>
<proteinExistence type="predicted"/>
<name>A0ABU3NFR4_9GAMM</name>
<organism evidence="1 2">
    <name type="scientific">Halomonas saccharevitans</name>
    <dbReference type="NCBI Taxonomy" id="416872"/>
    <lineage>
        <taxon>Bacteria</taxon>
        <taxon>Pseudomonadati</taxon>
        <taxon>Pseudomonadota</taxon>
        <taxon>Gammaproteobacteria</taxon>
        <taxon>Oceanospirillales</taxon>
        <taxon>Halomonadaceae</taxon>
        <taxon>Halomonas</taxon>
    </lineage>
</organism>
<comment type="caution">
    <text evidence="1">The sequence shown here is derived from an EMBL/GenBank/DDBJ whole genome shotgun (WGS) entry which is preliminary data.</text>
</comment>
<dbReference type="RefSeq" id="WP_315586629.1">
    <property type="nucleotide sequence ID" value="NZ_JAVXUR010000004.1"/>
</dbReference>
<dbReference type="Proteomes" id="UP001255917">
    <property type="component" value="Unassembled WGS sequence"/>
</dbReference>
<sequence length="52" mass="5708">MTPAPYPTLRCLDDAPRRDGACEGARVGEAELQGFQGWYGYWFITGVPVAMS</sequence>
<dbReference type="EMBL" id="JAVXUR010000004">
    <property type="protein sequence ID" value="MDT8880014.1"/>
    <property type="molecule type" value="Genomic_DNA"/>
</dbReference>
<evidence type="ECO:0000313" key="2">
    <source>
        <dbReference type="Proteomes" id="UP001255917"/>
    </source>
</evidence>
<gene>
    <name evidence="1" type="ORF">RSO68_11045</name>
</gene>
<protein>
    <submittedName>
        <fullName evidence="1">Uncharacterized protein</fullName>
    </submittedName>
</protein>